<proteinExistence type="predicted"/>
<reference evidence="1 2" key="1">
    <citation type="submission" date="2018-08" db="EMBL/GenBank/DDBJ databases">
        <title>Acidipila sp. 4G-K13, an acidobacterium isolated from forest soil.</title>
        <authorList>
            <person name="Gao Z.-H."/>
            <person name="Qiu L.-H."/>
        </authorList>
    </citation>
    <scope>NUCLEOTIDE SEQUENCE [LARGE SCALE GENOMIC DNA]</scope>
    <source>
        <strain evidence="1 2">4G-K13</strain>
    </source>
</reference>
<evidence type="ECO:0000313" key="2">
    <source>
        <dbReference type="Proteomes" id="UP000264702"/>
    </source>
</evidence>
<name>A0A372IU02_9BACT</name>
<gene>
    <name evidence="1" type="ORF">D0Y96_02140</name>
</gene>
<accession>A0A372IU02</accession>
<keyword evidence="2" id="KW-1185">Reference proteome</keyword>
<dbReference type="AlphaFoldDB" id="A0A372IU02"/>
<evidence type="ECO:0000313" key="1">
    <source>
        <dbReference type="EMBL" id="RFU18388.1"/>
    </source>
</evidence>
<dbReference type="Proteomes" id="UP000264702">
    <property type="component" value="Unassembled WGS sequence"/>
</dbReference>
<dbReference type="RefSeq" id="WP_117297682.1">
    <property type="nucleotide sequence ID" value="NZ_QVQT02000001.1"/>
</dbReference>
<protein>
    <submittedName>
        <fullName evidence="1">Transporter</fullName>
    </submittedName>
</protein>
<comment type="caution">
    <text evidence="1">The sequence shown here is derived from an EMBL/GenBank/DDBJ whole genome shotgun (WGS) entry which is preliminary data.</text>
</comment>
<dbReference type="OrthoDB" id="9863440at2"/>
<dbReference type="EMBL" id="QVQT01000001">
    <property type="protein sequence ID" value="RFU18388.1"/>
    <property type="molecule type" value="Genomic_DNA"/>
</dbReference>
<organism evidence="1 2">
    <name type="scientific">Paracidobacterium acidisoli</name>
    <dbReference type="NCBI Taxonomy" id="2303751"/>
    <lineage>
        <taxon>Bacteria</taxon>
        <taxon>Pseudomonadati</taxon>
        <taxon>Acidobacteriota</taxon>
        <taxon>Terriglobia</taxon>
        <taxon>Terriglobales</taxon>
        <taxon>Acidobacteriaceae</taxon>
        <taxon>Paracidobacterium</taxon>
    </lineage>
</organism>
<sequence>MLIVVFIVVVLTTPFLLGQSQEKGQEKSQDQSLEQEPAKVVILPVPAAPRPSAYPAWGPCPAASAIAASPTRPNFDLPASTTQCGMLEVDYGWAIQPMGNGSTQNLINGSFRYGVTPRLDLRWGSGSYIVQTGAAPTNGIGDQWFGARYRFHEQARITPAFAVMYNIKAPTASPAKGLGSGYVDHSFLFIASRDVKKYHFDFNTVGTMAGGAKGYDGGVQFGLALWRPVSAKLAFVVESYGGTQPATPDRFGAAVAGATYNVTSRLVLDAAYYRTYTAGSPRQQFTSGFTYTMGSPHQAIRAMR</sequence>